<evidence type="ECO:0000313" key="14">
    <source>
        <dbReference type="EMBL" id="CCH00738.1"/>
    </source>
</evidence>
<name>I0K9D5_9BACT</name>
<feature type="transmembrane region" description="Helical" evidence="13">
    <location>
        <begin position="113"/>
        <end position="136"/>
    </location>
</feature>
<proteinExistence type="inferred from homology"/>
<keyword evidence="7" id="KW-0630">Potassium</keyword>
<evidence type="ECO:0000256" key="7">
    <source>
        <dbReference type="ARBA" id="ARBA00022958"/>
    </source>
</evidence>
<evidence type="ECO:0000256" key="3">
    <source>
        <dbReference type="ARBA" id="ARBA00022448"/>
    </source>
</evidence>
<keyword evidence="5 13" id="KW-0812">Transmembrane</keyword>
<evidence type="ECO:0000256" key="8">
    <source>
        <dbReference type="ARBA" id="ARBA00022989"/>
    </source>
</evidence>
<evidence type="ECO:0000256" key="12">
    <source>
        <dbReference type="ARBA" id="ARBA00034430"/>
    </source>
</evidence>
<feature type="transmembrane region" description="Helical" evidence="13">
    <location>
        <begin position="42"/>
        <end position="68"/>
    </location>
</feature>
<evidence type="ECO:0000256" key="13">
    <source>
        <dbReference type="SAM" id="Phobius"/>
    </source>
</evidence>
<dbReference type="AlphaFoldDB" id="I0K9D5"/>
<feature type="transmembrane region" description="Helical" evidence="13">
    <location>
        <begin position="80"/>
        <end position="101"/>
    </location>
</feature>
<keyword evidence="6" id="KW-0631">Potassium channel</keyword>
<dbReference type="HOGENOM" id="CLU_090238_1_0_10"/>
<feature type="transmembrane region" description="Helical" evidence="13">
    <location>
        <begin position="182"/>
        <end position="201"/>
    </location>
</feature>
<feature type="transmembrane region" description="Helical" evidence="13">
    <location>
        <begin position="12"/>
        <end position="30"/>
    </location>
</feature>
<dbReference type="InterPro" id="IPR010617">
    <property type="entry name" value="TMEM175-like"/>
</dbReference>
<evidence type="ECO:0000256" key="5">
    <source>
        <dbReference type="ARBA" id="ARBA00022692"/>
    </source>
</evidence>
<keyword evidence="9" id="KW-0406">Ion transport</keyword>
<keyword evidence="4" id="KW-0633">Potassium transport</keyword>
<evidence type="ECO:0000256" key="10">
    <source>
        <dbReference type="ARBA" id="ARBA00023136"/>
    </source>
</evidence>
<comment type="similarity">
    <text evidence="2">Belongs to the TMEM175 family.</text>
</comment>
<dbReference type="PANTHER" id="PTHR31462:SF5">
    <property type="entry name" value="ENDOSOMAL_LYSOSOMAL PROTON CHANNEL TMEM175"/>
    <property type="match status" value="1"/>
</dbReference>
<dbReference type="PANTHER" id="PTHR31462">
    <property type="entry name" value="ENDOSOMAL/LYSOSOMAL POTASSIUM CHANNEL TMEM175"/>
    <property type="match status" value="1"/>
</dbReference>
<feature type="transmembrane region" description="Helical" evidence="13">
    <location>
        <begin position="157"/>
        <end position="176"/>
    </location>
</feature>
<evidence type="ECO:0000313" key="15">
    <source>
        <dbReference type="Proteomes" id="UP000011058"/>
    </source>
</evidence>
<evidence type="ECO:0000256" key="4">
    <source>
        <dbReference type="ARBA" id="ARBA00022538"/>
    </source>
</evidence>
<keyword evidence="10 13" id="KW-0472">Membrane</keyword>
<comment type="catalytic activity">
    <reaction evidence="12">
        <text>K(+)(in) = K(+)(out)</text>
        <dbReference type="Rhea" id="RHEA:29463"/>
        <dbReference type="ChEBI" id="CHEBI:29103"/>
    </reaction>
</comment>
<keyword evidence="15" id="KW-1185">Reference proteome</keyword>
<keyword evidence="8 13" id="KW-1133">Transmembrane helix</keyword>
<evidence type="ECO:0000256" key="6">
    <source>
        <dbReference type="ARBA" id="ARBA00022826"/>
    </source>
</evidence>
<dbReference type="EMBL" id="HE796683">
    <property type="protein sequence ID" value="CCH00738.1"/>
    <property type="molecule type" value="Genomic_DNA"/>
</dbReference>
<dbReference type="STRING" id="1166018.FAES_2729"/>
<dbReference type="GO" id="GO:0005267">
    <property type="term" value="F:potassium channel activity"/>
    <property type="evidence" value="ECO:0007669"/>
    <property type="project" value="UniProtKB-KW"/>
</dbReference>
<evidence type="ECO:0000256" key="2">
    <source>
        <dbReference type="ARBA" id="ARBA00006920"/>
    </source>
</evidence>
<evidence type="ECO:0000256" key="9">
    <source>
        <dbReference type="ARBA" id="ARBA00023065"/>
    </source>
</evidence>
<dbReference type="KEGG" id="fae:FAES_2729"/>
<keyword evidence="3" id="KW-0813">Transport</keyword>
<keyword evidence="11" id="KW-0407">Ion channel</keyword>
<dbReference type="TCDB" id="1.A.78.2.1">
    <property type="family name" value="the k+-selective channel in endosomes and lysosomes (kel) family"/>
</dbReference>
<protein>
    <submittedName>
        <fullName evidence="14">Transmembrane protein 175</fullName>
    </submittedName>
</protein>
<reference evidence="14 15" key="1">
    <citation type="journal article" date="2012" name="J. Bacteriol.">
        <title>Genome Sequence of Fibrella aestuarina BUZ 2T, a Filamentous Marine Bacterium.</title>
        <authorList>
            <person name="Filippini M."/>
            <person name="Qi W."/>
            <person name="Blom J."/>
            <person name="Goesmann A."/>
            <person name="Smits T.H."/>
            <person name="Bagheri H.C."/>
        </authorList>
    </citation>
    <scope>NUCLEOTIDE SEQUENCE [LARGE SCALE GENOMIC DNA]</scope>
    <source>
        <strain evidence="15">BUZ 2T</strain>
    </source>
</reference>
<dbReference type="Proteomes" id="UP000011058">
    <property type="component" value="Chromosome"/>
</dbReference>
<evidence type="ECO:0000256" key="11">
    <source>
        <dbReference type="ARBA" id="ARBA00023303"/>
    </source>
</evidence>
<dbReference type="GO" id="GO:0016020">
    <property type="term" value="C:membrane"/>
    <property type="evidence" value="ECO:0007669"/>
    <property type="project" value="UniProtKB-SubCell"/>
</dbReference>
<dbReference type="GO" id="GO:0015252">
    <property type="term" value="F:proton channel activity"/>
    <property type="evidence" value="ECO:0007669"/>
    <property type="project" value="InterPro"/>
</dbReference>
<dbReference type="PATRIC" id="fig|1166018.3.peg.4497"/>
<dbReference type="Pfam" id="PF06736">
    <property type="entry name" value="TMEM175"/>
    <property type="match status" value="1"/>
</dbReference>
<sequence length="206" mass="23139">MNYLTKTRVEAFSDGVFAIIVTLLVLEIKVPHIEQHESVAELGTALLGLLPKILSWIISFLIVCVIWVNHHRILAQVEHITHGLFWLNALLLLWCSFIPFPTALMGDYLGNPLASFVFGCILALMALTFSLIRWYALRNQQVLKKTVDLSHYRRATTRSVVFGPSLYLLGGALAFVHTWLSMAVFAFIPLYFIVYSAASSVQSADE</sequence>
<gene>
    <name evidence="14" type="ORF">FAES_2729</name>
</gene>
<dbReference type="RefSeq" id="WP_015331837.1">
    <property type="nucleotide sequence ID" value="NC_020054.1"/>
</dbReference>
<comment type="subcellular location">
    <subcellularLocation>
        <location evidence="1">Membrane</location>
        <topology evidence="1">Multi-pass membrane protein</topology>
    </subcellularLocation>
</comment>
<dbReference type="eggNOG" id="COG3548">
    <property type="taxonomic scope" value="Bacteria"/>
</dbReference>
<evidence type="ECO:0000256" key="1">
    <source>
        <dbReference type="ARBA" id="ARBA00004141"/>
    </source>
</evidence>
<accession>I0K9D5</accession>
<organism evidence="14 15">
    <name type="scientific">Fibrella aestuarina BUZ 2</name>
    <dbReference type="NCBI Taxonomy" id="1166018"/>
    <lineage>
        <taxon>Bacteria</taxon>
        <taxon>Pseudomonadati</taxon>
        <taxon>Bacteroidota</taxon>
        <taxon>Cytophagia</taxon>
        <taxon>Cytophagales</taxon>
        <taxon>Spirosomataceae</taxon>
        <taxon>Fibrella</taxon>
    </lineage>
</organism>
<dbReference type="OrthoDB" id="7626281at2"/>